<reference evidence="3 4" key="1">
    <citation type="submission" date="2016-09" db="EMBL/GenBank/DDBJ databases">
        <title>Couchioplanes caeruleus draft genome sequence.</title>
        <authorList>
            <person name="Sheehan J."/>
            <person name="Caffrey P."/>
        </authorList>
    </citation>
    <scope>NUCLEOTIDE SEQUENCE [LARGE SCALE GENOMIC DNA]</scope>
    <source>
        <strain evidence="3 4">DSM 43634</strain>
    </source>
</reference>
<protein>
    <submittedName>
        <fullName evidence="3">Alcohol dehydrogenase</fullName>
    </submittedName>
</protein>
<dbReference type="PANTHER" id="PTHR42879:SF2">
    <property type="entry name" value="3-OXOACYL-[ACYL-CARRIER-PROTEIN] REDUCTASE FABG"/>
    <property type="match status" value="1"/>
</dbReference>
<evidence type="ECO:0000256" key="1">
    <source>
        <dbReference type="ARBA" id="ARBA00006484"/>
    </source>
</evidence>
<evidence type="ECO:0000313" key="4">
    <source>
        <dbReference type="Proteomes" id="UP000182486"/>
    </source>
</evidence>
<dbReference type="AlphaFoldDB" id="A0A1K0GU00"/>
<dbReference type="Pfam" id="PF13561">
    <property type="entry name" value="adh_short_C2"/>
    <property type="match status" value="1"/>
</dbReference>
<dbReference type="SUPFAM" id="SSF51735">
    <property type="entry name" value="NAD(P)-binding Rossmann-fold domains"/>
    <property type="match status" value="1"/>
</dbReference>
<accession>A0A1K0GU00</accession>
<dbReference type="EMBL" id="MEIA01000007">
    <property type="protein sequence ID" value="OJF15950.1"/>
    <property type="molecule type" value="Genomic_DNA"/>
</dbReference>
<dbReference type="FunFam" id="3.40.50.720:FF:000173">
    <property type="entry name" value="3-oxoacyl-[acyl-carrier protein] reductase"/>
    <property type="match status" value="1"/>
</dbReference>
<organism evidence="3 4">
    <name type="scientific">Couchioplanes caeruleus subsp. caeruleus</name>
    <dbReference type="NCBI Taxonomy" id="56427"/>
    <lineage>
        <taxon>Bacteria</taxon>
        <taxon>Bacillati</taxon>
        <taxon>Actinomycetota</taxon>
        <taxon>Actinomycetes</taxon>
        <taxon>Micromonosporales</taxon>
        <taxon>Micromonosporaceae</taxon>
        <taxon>Couchioplanes</taxon>
    </lineage>
</organism>
<dbReference type="PANTHER" id="PTHR42879">
    <property type="entry name" value="3-OXOACYL-(ACYL-CARRIER-PROTEIN) REDUCTASE"/>
    <property type="match status" value="1"/>
</dbReference>
<gene>
    <name evidence="3" type="ORF">BG844_01575</name>
</gene>
<comment type="caution">
    <text evidence="3">The sequence shown here is derived from an EMBL/GenBank/DDBJ whole genome shotgun (WGS) entry which is preliminary data.</text>
</comment>
<evidence type="ECO:0000313" key="3">
    <source>
        <dbReference type="EMBL" id="OJF15950.1"/>
    </source>
</evidence>
<dbReference type="Proteomes" id="UP000182486">
    <property type="component" value="Unassembled WGS sequence"/>
</dbReference>
<comment type="similarity">
    <text evidence="1">Belongs to the short-chain dehydrogenases/reductases (SDR) family.</text>
</comment>
<dbReference type="PRINTS" id="PR00080">
    <property type="entry name" value="SDRFAMILY"/>
</dbReference>
<sequence>MGDLVALVTGGSRGIGRAISRKLAEAGMTVAVNYRSDQASAAELVEAIARDGGAASAHQADVRSPAGISALARQIEGAYGHIDVLVNNVGEFSLSAVAATSDQHWHDVLDSNLGSAFHACKAVLPGMRRRGFGRIVNIGLSPVYQVRGAPNLAPYAIAKTGVVILTRSLAVEEAARGITVNCVSPGLIDNGFLPPEQERWMRKRVPSGRLGRPSEVADAVEFLVSERAGYVSGANLAVSGAWDWEDRPTYHDGEVTDLFEGRAS</sequence>
<dbReference type="GO" id="GO:0032787">
    <property type="term" value="P:monocarboxylic acid metabolic process"/>
    <property type="evidence" value="ECO:0007669"/>
    <property type="project" value="UniProtKB-ARBA"/>
</dbReference>
<dbReference type="GO" id="GO:0016491">
    <property type="term" value="F:oxidoreductase activity"/>
    <property type="evidence" value="ECO:0007669"/>
    <property type="project" value="UniProtKB-KW"/>
</dbReference>
<proteinExistence type="inferred from homology"/>
<keyword evidence="4" id="KW-1185">Reference proteome</keyword>
<dbReference type="InterPro" id="IPR036291">
    <property type="entry name" value="NAD(P)-bd_dom_sf"/>
</dbReference>
<dbReference type="InterPro" id="IPR020904">
    <property type="entry name" value="Sc_DH/Rdtase_CS"/>
</dbReference>
<keyword evidence="2" id="KW-0560">Oxidoreductase</keyword>
<dbReference type="RefSeq" id="WP_071802897.1">
    <property type="nucleotide sequence ID" value="NZ_MEIA01000007.1"/>
</dbReference>
<dbReference type="Gene3D" id="3.40.50.720">
    <property type="entry name" value="NAD(P)-binding Rossmann-like Domain"/>
    <property type="match status" value="1"/>
</dbReference>
<dbReference type="PROSITE" id="PS00061">
    <property type="entry name" value="ADH_SHORT"/>
    <property type="match status" value="1"/>
</dbReference>
<name>A0A1K0GU00_9ACTN</name>
<evidence type="ECO:0000256" key="2">
    <source>
        <dbReference type="ARBA" id="ARBA00023002"/>
    </source>
</evidence>
<dbReference type="InterPro" id="IPR002347">
    <property type="entry name" value="SDR_fam"/>
</dbReference>
<dbReference type="PRINTS" id="PR00081">
    <property type="entry name" value="GDHRDH"/>
</dbReference>
<dbReference type="InterPro" id="IPR050259">
    <property type="entry name" value="SDR"/>
</dbReference>